<gene>
    <name evidence="2" type="ORF">McpCs1_00180</name>
</gene>
<comment type="caution">
    <text evidence="2">The sequence shown here is derived from an EMBL/GenBank/DDBJ whole genome shotgun (WGS) entry which is preliminary data.</text>
</comment>
<evidence type="ECO:0008006" key="4">
    <source>
        <dbReference type="Google" id="ProtNLM"/>
    </source>
</evidence>
<keyword evidence="3" id="KW-1185">Reference proteome</keyword>
<keyword evidence="1" id="KW-0812">Transmembrane</keyword>
<organism evidence="2 3">
    <name type="scientific">Methanorbis rubei</name>
    <dbReference type="NCBI Taxonomy" id="3028300"/>
    <lineage>
        <taxon>Archaea</taxon>
        <taxon>Methanobacteriati</taxon>
        <taxon>Methanobacteriota</taxon>
        <taxon>Stenosarchaea group</taxon>
        <taxon>Methanomicrobia</taxon>
        <taxon>Methanomicrobiales</taxon>
        <taxon>Methanocorpusculaceae</taxon>
        <taxon>Methanorbis</taxon>
    </lineage>
</organism>
<dbReference type="AlphaFoldDB" id="A0AAE4ME47"/>
<sequence>MDSVSPLGFSQVNIMASKNTSFTPAMGVVLVIVVIGLLVGSGLFVMENIMTEVQTTRDVQINLVLSGDDIVVTALPGDDAALLRSVTIYVDGSNSFSDAERTKTASIGVPLVYENIAHGVTGTRFVMVKGTFSDGKDEILKQIRIQFS</sequence>
<keyword evidence="1" id="KW-1133">Transmembrane helix</keyword>
<feature type="transmembrane region" description="Helical" evidence="1">
    <location>
        <begin position="25"/>
        <end position="46"/>
    </location>
</feature>
<evidence type="ECO:0000313" key="2">
    <source>
        <dbReference type="EMBL" id="MDV0442676.1"/>
    </source>
</evidence>
<name>A0AAE4ME47_9EURY</name>
<dbReference type="Proteomes" id="UP001283212">
    <property type="component" value="Unassembled WGS sequence"/>
</dbReference>
<dbReference type="EMBL" id="JAWDKB010000001">
    <property type="protein sequence ID" value="MDV0442676.1"/>
    <property type="molecule type" value="Genomic_DNA"/>
</dbReference>
<protein>
    <recommendedName>
        <fullName evidence="4">Archaeal Type IV pilin N-terminal domain-containing protein</fullName>
    </recommendedName>
</protein>
<reference evidence="2 3" key="1">
    <citation type="submission" date="2023-06" db="EMBL/GenBank/DDBJ databases">
        <title>Genome sequence of Methancorpusculaceae sp. Cs1.</title>
        <authorList>
            <person name="Protasov E."/>
            <person name="Platt K."/>
            <person name="Poehlein A."/>
            <person name="Daniel R."/>
            <person name="Brune A."/>
        </authorList>
    </citation>
    <scope>NUCLEOTIDE SEQUENCE [LARGE SCALE GENOMIC DNA]</scope>
    <source>
        <strain evidence="2 3">Cs1</strain>
    </source>
</reference>
<accession>A0AAE4ME47</accession>
<evidence type="ECO:0000313" key="3">
    <source>
        <dbReference type="Proteomes" id="UP001283212"/>
    </source>
</evidence>
<keyword evidence="1" id="KW-0472">Membrane</keyword>
<proteinExistence type="predicted"/>
<evidence type="ECO:0000256" key="1">
    <source>
        <dbReference type="SAM" id="Phobius"/>
    </source>
</evidence>